<accession>A0A6A7K965</accession>
<keyword evidence="2" id="KW-1185">Reference proteome</keyword>
<dbReference type="RefSeq" id="WP_152804156.1">
    <property type="nucleotide sequence ID" value="NZ_WHNX01000013.1"/>
</dbReference>
<protein>
    <submittedName>
        <fullName evidence="1">DUF177 domain-containing protein</fullName>
    </submittedName>
</protein>
<evidence type="ECO:0000313" key="1">
    <source>
        <dbReference type="EMBL" id="MPW26049.1"/>
    </source>
</evidence>
<organism evidence="1 2">
    <name type="scientific">Alkalibaculum sporogenes</name>
    <dbReference type="NCBI Taxonomy" id="2655001"/>
    <lineage>
        <taxon>Bacteria</taxon>
        <taxon>Bacillati</taxon>
        <taxon>Bacillota</taxon>
        <taxon>Clostridia</taxon>
        <taxon>Eubacteriales</taxon>
        <taxon>Eubacteriaceae</taxon>
        <taxon>Alkalibaculum</taxon>
    </lineage>
</organism>
<proteinExistence type="predicted"/>
<dbReference type="Pfam" id="PF02620">
    <property type="entry name" value="YceD"/>
    <property type="match status" value="1"/>
</dbReference>
<dbReference type="PANTHER" id="PTHR34374">
    <property type="entry name" value="LARGE RIBOSOMAL RNA SUBUNIT ACCUMULATION PROTEIN YCED HOMOLOG 1, CHLOROPLASTIC"/>
    <property type="match status" value="1"/>
</dbReference>
<name>A0A6A7K965_9FIRM</name>
<evidence type="ECO:0000313" key="2">
    <source>
        <dbReference type="Proteomes" id="UP000440004"/>
    </source>
</evidence>
<sequence>MIIDILSLLTRQEKVIEVNRKIPNFISELNCDKPIEVKGRIHIENQSIKINLNVKLYIDMVCSRCIEEFNYLIDIEIIEDYDMAENQGLLQNDTLDLTELIRESILLHIPIQALCDVSCKGLCAICGENKNIHNCDCDKDQIDPRLSVLNNLLNGDE</sequence>
<dbReference type="InterPro" id="IPR003772">
    <property type="entry name" value="YceD"/>
</dbReference>
<dbReference type="PANTHER" id="PTHR34374:SF1">
    <property type="entry name" value="LARGE RIBOSOMAL RNA SUBUNIT ACCUMULATION PROTEIN YCED HOMOLOG 1, CHLOROPLASTIC"/>
    <property type="match status" value="1"/>
</dbReference>
<reference evidence="1 2" key="1">
    <citation type="submission" date="2019-10" db="EMBL/GenBank/DDBJ databases">
        <title>Alkalibaculum tamaniensis sp.nov., a new alkaliphilic acetogen, isolated on methoxylated aromatics from a mud volcano.</title>
        <authorList>
            <person name="Khomyakova M.A."/>
            <person name="Merkel A.Y."/>
            <person name="Bonch-Osmolovskaya E.A."/>
            <person name="Slobodkin A.I."/>
        </authorList>
    </citation>
    <scope>NUCLEOTIDE SEQUENCE [LARGE SCALE GENOMIC DNA]</scope>
    <source>
        <strain evidence="1 2">M08DMB</strain>
    </source>
</reference>
<dbReference type="Proteomes" id="UP000440004">
    <property type="component" value="Unassembled WGS sequence"/>
</dbReference>
<gene>
    <name evidence="1" type="ORF">GC105_09625</name>
</gene>
<dbReference type="AlphaFoldDB" id="A0A6A7K965"/>
<comment type="caution">
    <text evidence="1">The sequence shown here is derived from an EMBL/GenBank/DDBJ whole genome shotgun (WGS) entry which is preliminary data.</text>
</comment>
<dbReference type="EMBL" id="WHNX01000013">
    <property type="protein sequence ID" value="MPW26049.1"/>
    <property type="molecule type" value="Genomic_DNA"/>
</dbReference>